<dbReference type="AlphaFoldDB" id="A0A1E3BH95"/>
<evidence type="ECO:0000313" key="10">
    <source>
        <dbReference type="EMBL" id="ODM20340.1"/>
    </source>
</evidence>
<evidence type="ECO:0000259" key="9">
    <source>
        <dbReference type="PROSITE" id="PS51916"/>
    </source>
</evidence>
<name>A0A1E3BH95_ASPCR</name>
<feature type="compositionally biased region" description="Basic and acidic residues" evidence="8">
    <location>
        <begin position="292"/>
        <end position="303"/>
    </location>
</feature>
<evidence type="ECO:0000256" key="8">
    <source>
        <dbReference type="SAM" id="MobiDB-lite"/>
    </source>
</evidence>
<evidence type="ECO:0000256" key="4">
    <source>
        <dbReference type="ARBA" id="ARBA00022833"/>
    </source>
</evidence>
<feature type="domain" description="DEUBAD" evidence="9">
    <location>
        <begin position="70"/>
        <end position="189"/>
    </location>
</feature>
<feature type="compositionally biased region" description="Basic residues" evidence="8">
    <location>
        <begin position="47"/>
        <end position="57"/>
    </location>
</feature>
<keyword evidence="2" id="KW-0479">Metal-binding</keyword>
<dbReference type="GO" id="GO:0008270">
    <property type="term" value="F:zinc ion binding"/>
    <property type="evidence" value="ECO:0007669"/>
    <property type="project" value="UniProtKB-KW"/>
</dbReference>
<keyword evidence="6" id="KW-0804">Transcription</keyword>
<reference evidence="10 11" key="1">
    <citation type="journal article" date="2016" name="BMC Genomics">
        <title>Comparative genomic and transcriptomic analyses of the Fuzhuan brick tea-fermentation fungus Aspergillus cristatus.</title>
        <authorList>
            <person name="Ge Y."/>
            <person name="Wang Y."/>
            <person name="Liu Y."/>
            <person name="Tan Y."/>
            <person name="Ren X."/>
            <person name="Zhang X."/>
            <person name="Hyde K.D."/>
            <person name="Liu Y."/>
            <person name="Liu Z."/>
        </authorList>
    </citation>
    <scope>NUCLEOTIDE SEQUENCE [LARGE SCALE GENOMIC DNA]</scope>
    <source>
        <strain evidence="10 11">GZAAS20.1005</strain>
    </source>
</reference>
<dbReference type="InterPro" id="IPR028020">
    <property type="entry name" value="ASX_DEUBAD_dom"/>
</dbReference>
<comment type="subcellular location">
    <subcellularLocation>
        <location evidence="1">Nucleus</location>
    </subcellularLocation>
</comment>
<organism evidence="10 11">
    <name type="scientific">Aspergillus cristatus</name>
    <name type="common">Chinese Fuzhuan brick tea-fermentation fungus</name>
    <name type="synonym">Eurotium cristatum</name>
    <dbReference type="NCBI Taxonomy" id="573508"/>
    <lineage>
        <taxon>Eukaryota</taxon>
        <taxon>Fungi</taxon>
        <taxon>Dikarya</taxon>
        <taxon>Ascomycota</taxon>
        <taxon>Pezizomycotina</taxon>
        <taxon>Eurotiomycetes</taxon>
        <taxon>Eurotiomycetidae</taxon>
        <taxon>Eurotiales</taxon>
        <taxon>Aspergillaceae</taxon>
        <taxon>Aspergillus</taxon>
        <taxon>Aspergillus subgen. Aspergillus</taxon>
    </lineage>
</organism>
<protein>
    <recommendedName>
        <fullName evidence="9">DEUBAD domain-containing protein</fullName>
    </recommendedName>
</protein>
<dbReference type="VEuPathDB" id="FungiDB:SI65_03393"/>
<dbReference type="InterPro" id="IPR044867">
    <property type="entry name" value="DEUBAD_dom"/>
</dbReference>
<dbReference type="STRING" id="573508.A0A1E3BH95"/>
<gene>
    <name evidence="10" type="ORF">SI65_03393</name>
</gene>
<evidence type="ECO:0000256" key="3">
    <source>
        <dbReference type="ARBA" id="ARBA00022771"/>
    </source>
</evidence>
<dbReference type="Proteomes" id="UP000094569">
    <property type="component" value="Unassembled WGS sequence"/>
</dbReference>
<feature type="compositionally biased region" description="Polar residues" evidence="8">
    <location>
        <begin position="13"/>
        <end position="34"/>
    </location>
</feature>
<dbReference type="PROSITE" id="PS51916">
    <property type="entry name" value="DEUBAD"/>
    <property type="match status" value="1"/>
</dbReference>
<keyword evidence="4" id="KW-0862">Zinc</keyword>
<proteinExistence type="predicted"/>
<evidence type="ECO:0000256" key="1">
    <source>
        <dbReference type="ARBA" id="ARBA00004123"/>
    </source>
</evidence>
<feature type="region of interest" description="Disordered" evidence="8">
    <location>
        <begin position="1"/>
        <end position="69"/>
    </location>
</feature>
<sequence>MGRKRKAVGGGITRQQPTRNCRGNSANAAQSTGARSEPGVTMSANTRAKRNPRRGAAKSKWDEERVMTSPKSPLINADLVKLLANRRAWDVLEEHEKEEILDLLPEHIRPQPEPCEDGTMKIPPIAENFLRYDNPWRDAVRQFQVDLENGRYDPEWIRQADIAVQERANGDFDDFKEREFEEFWGQKQRMDKGLAAGESSQIKLTTLAEHGVVRTGDVWKLSRGFNVPGGRLLIEKEAKILKFDGSHMTCVVPAGQRVFLPQVPDADYKALLKAYMSTTGDEMDVDFTADGAKNDGEGEEVKPTTRGLRKRKSEVKDGPRKKRQQDASEDAQSGFEVVIPVCTKQEQENNAEDEASKSENDVKPETDSNVVQSSSSGLTLKGVEVVVLPKVNGPTYLGNKMIEVDGRIKHIPNGNAWKEFRCYRNNQDMGSLWEVRQAWYVRRK</sequence>
<evidence type="ECO:0000313" key="11">
    <source>
        <dbReference type="Proteomes" id="UP000094569"/>
    </source>
</evidence>
<dbReference type="GO" id="GO:0005634">
    <property type="term" value="C:nucleus"/>
    <property type="evidence" value="ECO:0007669"/>
    <property type="project" value="UniProtKB-SubCell"/>
</dbReference>
<dbReference type="OrthoDB" id="2289918at2759"/>
<keyword evidence="7" id="KW-0539">Nucleus</keyword>
<feature type="region of interest" description="Disordered" evidence="8">
    <location>
        <begin position="286"/>
        <end position="375"/>
    </location>
</feature>
<evidence type="ECO:0000256" key="7">
    <source>
        <dbReference type="ARBA" id="ARBA00023242"/>
    </source>
</evidence>
<accession>A0A1E3BH95</accession>
<evidence type="ECO:0000256" key="5">
    <source>
        <dbReference type="ARBA" id="ARBA00023015"/>
    </source>
</evidence>
<feature type="compositionally biased region" description="Basic and acidic residues" evidence="8">
    <location>
        <begin position="354"/>
        <end position="366"/>
    </location>
</feature>
<keyword evidence="11" id="KW-1185">Reference proteome</keyword>
<dbReference type="Pfam" id="PF13919">
    <property type="entry name" value="ASXH"/>
    <property type="match status" value="1"/>
</dbReference>
<feature type="compositionally biased region" description="Basic residues" evidence="8">
    <location>
        <begin position="307"/>
        <end position="323"/>
    </location>
</feature>
<comment type="caution">
    <text evidence="10">The sequence shown here is derived from an EMBL/GenBank/DDBJ whole genome shotgun (WGS) entry which is preliminary data.</text>
</comment>
<evidence type="ECO:0000256" key="2">
    <source>
        <dbReference type="ARBA" id="ARBA00022723"/>
    </source>
</evidence>
<evidence type="ECO:0000256" key="6">
    <source>
        <dbReference type="ARBA" id="ARBA00023163"/>
    </source>
</evidence>
<keyword evidence="3" id="KW-0863">Zinc-finger</keyword>
<keyword evidence="5" id="KW-0805">Transcription regulation</keyword>
<dbReference type="EMBL" id="JXNT01000003">
    <property type="protein sequence ID" value="ODM20340.1"/>
    <property type="molecule type" value="Genomic_DNA"/>
</dbReference>